<accession>A0A0M9A0B1</accession>
<feature type="region of interest" description="Disordered" evidence="1">
    <location>
        <begin position="20"/>
        <end position="120"/>
    </location>
</feature>
<protein>
    <submittedName>
        <fullName evidence="2">Uncharacterized protein</fullName>
    </submittedName>
</protein>
<proteinExistence type="predicted"/>
<dbReference type="EMBL" id="KQ435782">
    <property type="protein sequence ID" value="KOX74765.1"/>
    <property type="molecule type" value="Genomic_DNA"/>
</dbReference>
<keyword evidence="3" id="KW-1185">Reference proteome</keyword>
<sequence>MNFAYPRTKVKVNLERNLQNFQAEDTESTPKLRKKSRKISKKKELDDSNETKNQFTPEENWRRRASGENKPNGTTTDDFNGIDEDRQTRIVNKFQRGRRDKKRETSNERTKAKRREETRR</sequence>
<evidence type="ECO:0000313" key="2">
    <source>
        <dbReference type="EMBL" id="KOX74765.1"/>
    </source>
</evidence>
<reference evidence="2 3" key="1">
    <citation type="submission" date="2015-07" db="EMBL/GenBank/DDBJ databases">
        <title>The genome of Melipona quadrifasciata.</title>
        <authorList>
            <person name="Pan H."/>
            <person name="Kapheim K."/>
        </authorList>
    </citation>
    <scope>NUCLEOTIDE SEQUENCE [LARGE SCALE GENOMIC DNA]</scope>
    <source>
        <strain evidence="2">0111107301</strain>
        <tissue evidence="2">Whole body</tissue>
    </source>
</reference>
<name>A0A0M9A0B1_9HYME</name>
<dbReference type="AlphaFoldDB" id="A0A0M9A0B1"/>
<dbReference type="Proteomes" id="UP000053105">
    <property type="component" value="Unassembled WGS sequence"/>
</dbReference>
<feature type="compositionally biased region" description="Basic and acidic residues" evidence="1">
    <location>
        <begin position="102"/>
        <end position="120"/>
    </location>
</feature>
<feature type="compositionally biased region" description="Polar residues" evidence="1">
    <location>
        <begin position="69"/>
        <end position="78"/>
    </location>
</feature>
<gene>
    <name evidence="2" type="ORF">WN51_14703</name>
</gene>
<organism evidence="2 3">
    <name type="scientific">Melipona quadrifasciata</name>
    <dbReference type="NCBI Taxonomy" id="166423"/>
    <lineage>
        <taxon>Eukaryota</taxon>
        <taxon>Metazoa</taxon>
        <taxon>Ecdysozoa</taxon>
        <taxon>Arthropoda</taxon>
        <taxon>Hexapoda</taxon>
        <taxon>Insecta</taxon>
        <taxon>Pterygota</taxon>
        <taxon>Neoptera</taxon>
        <taxon>Endopterygota</taxon>
        <taxon>Hymenoptera</taxon>
        <taxon>Apocrita</taxon>
        <taxon>Aculeata</taxon>
        <taxon>Apoidea</taxon>
        <taxon>Anthophila</taxon>
        <taxon>Apidae</taxon>
        <taxon>Melipona</taxon>
    </lineage>
</organism>
<evidence type="ECO:0000313" key="3">
    <source>
        <dbReference type="Proteomes" id="UP000053105"/>
    </source>
</evidence>
<feature type="compositionally biased region" description="Basic residues" evidence="1">
    <location>
        <begin position="31"/>
        <end position="41"/>
    </location>
</feature>
<evidence type="ECO:0000256" key="1">
    <source>
        <dbReference type="SAM" id="MobiDB-lite"/>
    </source>
</evidence>